<evidence type="ECO:0000256" key="7">
    <source>
        <dbReference type="ARBA" id="ARBA00023136"/>
    </source>
</evidence>
<feature type="domain" description="TonB-dependent receptor-like beta-barrel" evidence="13">
    <location>
        <begin position="194"/>
        <end position="617"/>
    </location>
</feature>
<evidence type="ECO:0000259" key="13">
    <source>
        <dbReference type="Pfam" id="PF00593"/>
    </source>
</evidence>
<dbReference type="STRING" id="1544798.LH29_19430"/>
<dbReference type="Gene3D" id="2.40.170.20">
    <property type="entry name" value="TonB-dependent receptor, beta-barrel domain"/>
    <property type="match status" value="1"/>
</dbReference>
<dbReference type="Pfam" id="PF07715">
    <property type="entry name" value="Plug"/>
    <property type="match status" value="1"/>
</dbReference>
<keyword evidence="5 12" id="KW-0732">Signal</keyword>
<evidence type="ECO:0000259" key="14">
    <source>
        <dbReference type="Pfam" id="PF07715"/>
    </source>
</evidence>
<dbReference type="GO" id="GO:0015344">
    <property type="term" value="F:siderophore uptake transmembrane transporter activity"/>
    <property type="evidence" value="ECO:0007669"/>
    <property type="project" value="TreeGrafter"/>
</dbReference>
<dbReference type="GO" id="GO:0044718">
    <property type="term" value="P:siderophore transmembrane transport"/>
    <property type="evidence" value="ECO:0007669"/>
    <property type="project" value="TreeGrafter"/>
</dbReference>
<name>A0A0D8J7F6_9BACT</name>
<gene>
    <name evidence="15" type="ORF">LH29_19430</name>
</gene>
<evidence type="ECO:0000256" key="5">
    <source>
        <dbReference type="ARBA" id="ARBA00022729"/>
    </source>
</evidence>
<dbReference type="InterPro" id="IPR037066">
    <property type="entry name" value="Plug_dom_sf"/>
</dbReference>
<keyword evidence="4 10" id="KW-0812">Transmembrane</keyword>
<dbReference type="PANTHER" id="PTHR30069">
    <property type="entry name" value="TONB-DEPENDENT OUTER MEMBRANE RECEPTOR"/>
    <property type="match status" value="1"/>
</dbReference>
<dbReference type="Gene3D" id="2.170.130.10">
    <property type="entry name" value="TonB-dependent receptor, plug domain"/>
    <property type="match status" value="1"/>
</dbReference>
<reference evidence="15 16" key="1">
    <citation type="submission" date="2014-09" db="EMBL/GenBank/DDBJ databases">
        <title>Draft Genome Sequence of Draconibacterium sp. JN14CK-3.</title>
        <authorList>
            <person name="Dong C."/>
            <person name="Lai Q."/>
            <person name="Shao Z."/>
        </authorList>
    </citation>
    <scope>NUCLEOTIDE SEQUENCE [LARGE SCALE GENOMIC DNA]</scope>
    <source>
        <strain evidence="15 16">JN14CK-3</strain>
    </source>
</reference>
<comment type="similarity">
    <text evidence="10 11">Belongs to the TonB-dependent receptor family.</text>
</comment>
<evidence type="ECO:0000256" key="2">
    <source>
        <dbReference type="ARBA" id="ARBA00022448"/>
    </source>
</evidence>
<accession>A0A0D8J7F6</accession>
<evidence type="ECO:0000256" key="12">
    <source>
        <dbReference type="SAM" id="SignalP"/>
    </source>
</evidence>
<dbReference type="PANTHER" id="PTHR30069:SF29">
    <property type="entry name" value="HEMOGLOBIN AND HEMOGLOBIN-HAPTOGLOBIN-BINDING PROTEIN 1-RELATED"/>
    <property type="match status" value="1"/>
</dbReference>
<dbReference type="InterPro" id="IPR036942">
    <property type="entry name" value="Beta-barrel_TonB_sf"/>
</dbReference>
<dbReference type="OrthoDB" id="9762903at2"/>
<evidence type="ECO:0000313" key="15">
    <source>
        <dbReference type="EMBL" id="KJF42704.1"/>
    </source>
</evidence>
<proteinExistence type="inferred from homology"/>
<evidence type="ECO:0000256" key="10">
    <source>
        <dbReference type="PROSITE-ProRule" id="PRU01360"/>
    </source>
</evidence>
<evidence type="ECO:0000256" key="11">
    <source>
        <dbReference type="RuleBase" id="RU003357"/>
    </source>
</evidence>
<evidence type="ECO:0000256" key="6">
    <source>
        <dbReference type="ARBA" id="ARBA00023077"/>
    </source>
</evidence>
<keyword evidence="9 10" id="KW-0998">Cell outer membrane</keyword>
<dbReference type="PROSITE" id="PS52016">
    <property type="entry name" value="TONB_DEPENDENT_REC_3"/>
    <property type="match status" value="1"/>
</dbReference>
<keyword evidence="6 11" id="KW-0798">TonB box</keyword>
<dbReference type="InterPro" id="IPR000531">
    <property type="entry name" value="Beta-barrel_TonB"/>
</dbReference>
<evidence type="ECO:0000256" key="8">
    <source>
        <dbReference type="ARBA" id="ARBA00023170"/>
    </source>
</evidence>
<keyword evidence="2 10" id="KW-0813">Transport</keyword>
<evidence type="ECO:0000313" key="16">
    <source>
        <dbReference type="Proteomes" id="UP000032544"/>
    </source>
</evidence>
<evidence type="ECO:0000256" key="3">
    <source>
        <dbReference type="ARBA" id="ARBA00022452"/>
    </source>
</evidence>
<comment type="subcellular location">
    <subcellularLocation>
        <location evidence="1 10">Cell outer membrane</location>
        <topology evidence="1 10">Multi-pass membrane protein</topology>
    </subcellularLocation>
</comment>
<evidence type="ECO:0008006" key="17">
    <source>
        <dbReference type="Google" id="ProtNLM"/>
    </source>
</evidence>
<feature type="chain" id="PRO_5002330937" description="TonB-dependent receptor" evidence="12">
    <location>
        <begin position="21"/>
        <end position="644"/>
    </location>
</feature>
<dbReference type="EMBL" id="JRHC01000005">
    <property type="protein sequence ID" value="KJF42704.1"/>
    <property type="molecule type" value="Genomic_DNA"/>
</dbReference>
<keyword evidence="8" id="KW-0675">Receptor</keyword>
<sequence length="644" mass="73667">MRRFVVFGIVLWALAQSAVAQQAFTVFDTVQVEEVVSYGKLQKYQSGAKIERINATQFSLAQDGNLEQLLSRSLPIAFKTNAGGLATIRIRGSAPDHTSFNFGGININSLTLGHSNVNNVPIYLFDEIGVQFGSASSVNGSGSIGGAIHLGLQNNWTNGFKAEARIANGSFGEQLYGTKLFWGNGRFEAVTRAYYYAKNNDFKFTNPNYRDFENNIFEIEDKQHNAAIENIGLLQELNYKFDKDEFFIFNIWLEKDWHLVQQNMQTNLSNPDLREEYNNDHVRIWTGYKNRKNPFKFEINGGYVYDNAVSNENTSDTISTQRIIGEAFVEHDFSHQASYKAGAKVTRIYPTVYAYSESLKHEDRVDLYASYYHRFFNRLTATLNLRYGYVTDFDVPFTPSFGLNYLALSKEKYVLRFTGNIARSYRVPTFNDRFWVPGGNPDLNPEEGMSYEFGTKWSYCVGDISGNVKLNAFLMNVDDWILWKNGGAYWYAANVQNVQSKGLEFMTDWNYNIFGLKANSGLNYTYTSAERKKSQNNTNALNRQLEYVPLHAGNFFTTVAYNKFDFTVDGSYNDEQFTDEEEKNVLDAFFLMNVAVGYNWKIDGQNQIRINGMINNLLDTDYQASWGYAMPGIAYRLSITYKFK</sequence>
<comment type="caution">
    <text evidence="15">The sequence shown here is derived from an EMBL/GenBank/DDBJ whole genome shotgun (WGS) entry which is preliminary data.</text>
</comment>
<organism evidence="15 16">
    <name type="scientific">Draconibacterium sediminis</name>
    <dbReference type="NCBI Taxonomy" id="1544798"/>
    <lineage>
        <taxon>Bacteria</taxon>
        <taxon>Pseudomonadati</taxon>
        <taxon>Bacteroidota</taxon>
        <taxon>Bacteroidia</taxon>
        <taxon>Marinilabiliales</taxon>
        <taxon>Prolixibacteraceae</taxon>
        <taxon>Draconibacterium</taxon>
    </lineage>
</organism>
<dbReference type="InterPro" id="IPR039426">
    <property type="entry name" value="TonB-dep_rcpt-like"/>
</dbReference>
<dbReference type="InterPro" id="IPR012910">
    <property type="entry name" value="Plug_dom"/>
</dbReference>
<dbReference type="GO" id="GO:0009279">
    <property type="term" value="C:cell outer membrane"/>
    <property type="evidence" value="ECO:0007669"/>
    <property type="project" value="UniProtKB-SubCell"/>
</dbReference>
<feature type="signal peptide" evidence="12">
    <location>
        <begin position="1"/>
        <end position="20"/>
    </location>
</feature>
<evidence type="ECO:0000256" key="9">
    <source>
        <dbReference type="ARBA" id="ARBA00023237"/>
    </source>
</evidence>
<keyword evidence="3 10" id="KW-1134">Transmembrane beta strand</keyword>
<dbReference type="Proteomes" id="UP000032544">
    <property type="component" value="Unassembled WGS sequence"/>
</dbReference>
<evidence type="ECO:0000256" key="1">
    <source>
        <dbReference type="ARBA" id="ARBA00004571"/>
    </source>
</evidence>
<protein>
    <recommendedName>
        <fullName evidence="17">TonB-dependent receptor</fullName>
    </recommendedName>
</protein>
<dbReference type="SUPFAM" id="SSF56935">
    <property type="entry name" value="Porins"/>
    <property type="match status" value="1"/>
</dbReference>
<evidence type="ECO:0000256" key="4">
    <source>
        <dbReference type="ARBA" id="ARBA00022692"/>
    </source>
</evidence>
<keyword evidence="7 10" id="KW-0472">Membrane</keyword>
<dbReference type="AlphaFoldDB" id="A0A0D8J7F6"/>
<dbReference type="RefSeq" id="WP_045032607.1">
    <property type="nucleotide sequence ID" value="NZ_JRHC01000005.1"/>
</dbReference>
<feature type="domain" description="TonB-dependent receptor plug" evidence="14">
    <location>
        <begin position="45"/>
        <end position="147"/>
    </location>
</feature>
<keyword evidence="16" id="KW-1185">Reference proteome</keyword>
<dbReference type="Pfam" id="PF00593">
    <property type="entry name" value="TonB_dep_Rec_b-barrel"/>
    <property type="match status" value="1"/>
</dbReference>